<feature type="domain" description="Integrase catalytic" evidence="4">
    <location>
        <begin position="854"/>
        <end position="903"/>
    </location>
</feature>
<dbReference type="PANTHER" id="PTHR42648">
    <property type="entry name" value="TRANSPOSASE, PUTATIVE-RELATED"/>
    <property type="match status" value="1"/>
</dbReference>
<feature type="region of interest" description="Disordered" evidence="3">
    <location>
        <begin position="521"/>
        <end position="546"/>
    </location>
</feature>
<dbReference type="Gene3D" id="3.30.420.10">
    <property type="entry name" value="Ribonuclease H-like superfamily/Ribonuclease H"/>
    <property type="match status" value="1"/>
</dbReference>
<dbReference type="SUPFAM" id="SSF53098">
    <property type="entry name" value="Ribonuclease H-like"/>
    <property type="match status" value="1"/>
</dbReference>
<dbReference type="PANTHER" id="PTHR42648:SF32">
    <property type="entry name" value="RIBONUCLEASE H-LIKE DOMAIN, GAG-PRE-INTEGRASE DOMAIN PROTEIN-RELATED"/>
    <property type="match status" value="1"/>
</dbReference>
<dbReference type="GO" id="GO:0008233">
    <property type="term" value="F:peptidase activity"/>
    <property type="evidence" value="ECO:0007669"/>
    <property type="project" value="UniProtKB-KW"/>
</dbReference>
<dbReference type="InterPro" id="IPR036397">
    <property type="entry name" value="RNaseH_sf"/>
</dbReference>
<protein>
    <recommendedName>
        <fullName evidence="4">Integrase catalytic domain-containing protein</fullName>
    </recommendedName>
</protein>
<dbReference type="InterPro" id="IPR012337">
    <property type="entry name" value="RNaseH-like_sf"/>
</dbReference>
<dbReference type="SMART" id="SM00343">
    <property type="entry name" value="ZnF_C2HC"/>
    <property type="match status" value="2"/>
</dbReference>
<keyword evidence="2" id="KW-0175">Coiled coil</keyword>
<dbReference type="GO" id="GO:0006508">
    <property type="term" value="P:proteolysis"/>
    <property type="evidence" value="ECO:0007669"/>
    <property type="project" value="UniProtKB-KW"/>
</dbReference>
<dbReference type="GO" id="GO:0015074">
    <property type="term" value="P:DNA integration"/>
    <property type="evidence" value="ECO:0007669"/>
    <property type="project" value="InterPro"/>
</dbReference>
<dbReference type="InterPro" id="IPR001878">
    <property type="entry name" value="Znf_CCHC"/>
</dbReference>
<evidence type="ECO:0000259" key="4">
    <source>
        <dbReference type="PROSITE" id="PS50994"/>
    </source>
</evidence>
<dbReference type="InterPro" id="IPR054722">
    <property type="entry name" value="PolX-like_BBD"/>
</dbReference>
<sequence>MLAYSHYRNVSKQTTRDDFPLLEQLPTANEDKFPLLIQSDATAEELCAGANEQQVVSELAEKLRSTKELHSINILFTLNLSIYSEVIEFGDSYEAPKEDAATASASDGSTKKKGWTVAVTTEDMQKRKNDVKARTTLLLSLSDEHQLRFRKYKTAQELWAKEQKHEQTLIDYRSDLDTMSLDDLYNHLKVYESKVQKKSESNFQNMFFISSAKNSSGKEEVNTANVPTASTNVSPASVNVRAVSISQDTSCAYIGKKISIQGTDVAGFDKSKVECFNCHKMGHFAREAPKIQDRGRRDNYRQGSKVKEQTPKSLMAIDGVGWDWSYMANEDENHAMVAEEEAPTEFALMAKTIAESEVFDNSLYSKNCKKNTKSLNSKITDLTEKLCDNKNMLFHYKAGLSQVEGRLAEFKKQEIKFCEKIRGLKLQVEFKTNRIESLTNELELLKKEKGELDTKLIGFQTASKNLDNLLESQRSDKNKEGLGYSVVPPLPAQVYSPLKKDMSWIGLPEFADDTITDYASLSPSVESNPNDLQSSSSSAFENGESTGSILSKPEIKFVRPADSLTVVKLDKKETVRKSYVKYAELYRKPTKRSNVRGNQRNWNNLKSQQLGNNFVMKKACYNCSGIDHLSYDCGKRVDHRSSWGKNNNTHKSKTPRIVFHKTGRPPMRTNRPYMNGNSQNHIGDKGYWDSGCSQHMTGNISYLSDYEAFDGGYVSFSQGGCKITCKGTIKIDKLEFENVYFVKDLEDFKLIDDTNVLLRTPRQHNMYSINLNNIIPHKDLTCLVAKASADECMLWHKRLGKQHKASCKSKLVNSVTEPLHTLHMDLFGPTSDETSGILRKFITKIEKLKDLKVKIIRCDNGREFRNKEINDFCSRKGNKREFSNARTPQQNGVAEKRNRTLIEAARTITPTIGFLKPFGYHVMILNTLDNLGKFEVKRDEGYFISTKDAASQEVKKDVSFLRYIALPNWVHDALLESISSNAQDTCKADALESSGNLNPTASTTNPLADQMETLNDIRLISKRVTNQEETPSLDNILTLTNMFEDIIRVTTNSDDLNGVEADVSNMETTITASPISTLGIHKDHPKSQIIGHVDTSIQTKHKSKEDPEFPARVYKVEEAMYGLHQAPRASYGTLSKYLLTNGFQRGELNFFLGLQVLQKEDGIFLSQDKYVGDILKKFGYSDVRSSNTLMDKENPWGKKGTGKDVDLHLYRSMIGSLMYLTASRPDIMFVVCACARHQTIMATSTTDAEYVAAASGCGHVLWIQNQLLDYWSSMPCAALLKEISSSILLLIETTEEGTKILATVDGKLRTVSESSIRRNLKVNDEAGISSLSDAELFENLTLMGYNISPNQKFTFQKGQFSCQWKYLIHTIMQCLSLKRMTVKGGACPTDSGLDADQDRANIPKTSTLPSDSTPRVTSLATDEGSMQQKLNELMALCTSLQRQQLEMVSKFKAQELEINSLKARIKLLEDKDRGVVKQSGDDALIKGRKLDEREEVAERVSDDTEEMATVLTSIDAAKSTPYTRRKGKETMVESETPKKKKAREQIDVQLARELEEEMARDAHRMNEQIARDVEIARIHAEEELQMLIDGLDRNNETVDKYLQEYYQFATELPIEIRIELISDLFQDFIPIDSKEEAERFKKKGLRLEQESVKKLKTSEEVKATEEVPEEKVKEMMQLVPIEEVYVEALQVKHLIIDWKHFDREDLNQLWGLVKETLSIRPATSDKEMELWVDLKRLYEPDVKDQLRIHTQNLMHAPVEWKLYDTCGVHHVMAKDQDIFMLIEKDYPLRKGLEIVMISYNLQVENYSQMANDLILKIYKIANCLRQQDD</sequence>
<dbReference type="InterPro" id="IPR001584">
    <property type="entry name" value="Integrase_cat-core"/>
</dbReference>
<reference evidence="5" key="1">
    <citation type="journal article" date="2019" name="Sci. Rep.">
        <title>Draft genome of Tanacetum cinerariifolium, the natural source of mosquito coil.</title>
        <authorList>
            <person name="Yamashiro T."/>
            <person name="Shiraishi A."/>
            <person name="Satake H."/>
            <person name="Nakayama K."/>
        </authorList>
    </citation>
    <scope>NUCLEOTIDE SEQUENCE</scope>
</reference>
<gene>
    <name evidence="5" type="ORF">Tci_058195</name>
</gene>
<feature type="coiled-coil region" evidence="2">
    <location>
        <begin position="421"/>
        <end position="455"/>
    </location>
</feature>
<evidence type="ECO:0000256" key="2">
    <source>
        <dbReference type="SAM" id="Coils"/>
    </source>
</evidence>
<feature type="compositionally biased region" description="Polar residues" evidence="3">
    <location>
        <begin position="1403"/>
        <end position="1422"/>
    </location>
</feature>
<feature type="region of interest" description="Disordered" evidence="3">
    <location>
        <begin position="1390"/>
        <end position="1422"/>
    </location>
</feature>
<comment type="caution">
    <text evidence="5">The sequence shown here is derived from an EMBL/GenBank/DDBJ whole genome shotgun (WGS) entry which is preliminary data.</text>
</comment>
<dbReference type="Pfam" id="PF22936">
    <property type="entry name" value="Pol_BBD"/>
    <property type="match status" value="1"/>
</dbReference>
<dbReference type="GO" id="GO:0008270">
    <property type="term" value="F:zinc ion binding"/>
    <property type="evidence" value="ECO:0007669"/>
    <property type="project" value="InterPro"/>
</dbReference>
<evidence type="ECO:0000256" key="3">
    <source>
        <dbReference type="SAM" id="MobiDB-lite"/>
    </source>
</evidence>
<proteinExistence type="predicted"/>
<dbReference type="Gene3D" id="4.10.60.10">
    <property type="entry name" value="Zinc finger, CCHC-type"/>
    <property type="match status" value="1"/>
</dbReference>
<dbReference type="PROSITE" id="PS50994">
    <property type="entry name" value="INTEGRASE"/>
    <property type="match status" value="1"/>
</dbReference>
<organism evidence="5">
    <name type="scientific">Tanacetum cinerariifolium</name>
    <name type="common">Dalmatian daisy</name>
    <name type="synonym">Chrysanthemum cinerariifolium</name>
    <dbReference type="NCBI Taxonomy" id="118510"/>
    <lineage>
        <taxon>Eukaryota</taxon>
        <taxon>Viridiplantae</taxon>
        <taxon>Streptophyta</taxon>
        <taxon>Embryophyta</taxon>
        <taxon>Tracheophyta</taxon>
        <taxon>Spermatophyta</taxon>
        <taxon>Magnoliopsida</taxon>
        <taxon>eudicotyledons</taxon>
        <taxon>Gunneridae</taxon>
        <taxon>Pentapetalae</taxon>
        <taxon>asterids</taxon>
        <taxon>campanulids</taxon>
        <taxon>Asterales</taxon>
        <taxon>Asteraceae</taxon>
        <taxon>Asteroideae</taxon>
        <taxon>Anthemideae</taxon>
        <taxon>Anthemidinae</taxon>
        <taxon>Tanacetum</taxon>
    </lineage>
</organism>
<evidence type="ECO:0000313" key="5">
    <source>
        <dbReference type="EMBL" id="GEU86217.1"/>
    </source>
</evidence>
<accession>A0A6L2NKS1</accession>
<keyword evidence="1" id="KW-0378">Hydrolase</keyword>
<dbReference type="EMBL" id="BKCJ010009276">
    <property type="protein sequence ID" value="GEU86217.1"/>
    <property type="molecule type" value="Genomic_DNA"/>
</dbReference>
<dbReference type="InterPro" id="IPR039537">
    <property type="entry name" value="Retrotran_Ty1/copia-like"/>
</dbReference>
<name>A0A6L2NKS1_TANCI</name>
<evidence type="ECO:0000256" key="1">
    <source>
        <dbReference type="ARBA" id="ARBA00022670"/>
    </source>
</evidence>
<keyword evidence="1" id="KW-0645">Protease</keyword>
<dbReference type="InterPro" id="IPR036875">
    <property type="entry name" value="Znf_CCHC_sf"/>
</dbReference>
<dbReference type="GO" id="GO:0003676">
    <property type="term" value="F:nucleic acid binding"/>
    <property type="evidence" value="ECO:0007669"/>
    <property type="project" value="InterPro"/>
</dbReference>
<dbReference type="SUPFAM" id="SSF57756">
    <property type="entry name" value="Retrovirus zinc finger-like domains"/>
    <property type="match status" value="1"/>
</dbReference>